<gene>
    <name evidence="2" type="ORF">K457DRAFT_140854</name>
</gene>
<dbReference type="Gene3D" id="3.80.10.10">
    <property type="entry name" value="Ribonuclease Inhibitor"/>
    <property type="match status" value="1"/>
</dbReference>
<evidence type="ECO:0000313" key="3">
    <source>
        <dbReference type="Proteomes" id="UP000078512"/>
    </source>
</evidence>
<proteinExistence type="predicted"/>
<organism evidence="2 3">
    <name type="scientific">Linnemannia elongata AG-77</name>
    <dbReference type="NCBI Taxonomy" id="1314771"/>
    <lineage>
        <taxon>Eukaryota</taxon>
        <taxon>Fungi</taxon>
        <taxon>Fungi incertae sedis</taxon>
        <taxon>Mucoromycota</taxon>
        <taxon>Mortierellomycotina</taxon>
        <taxon>Mortierellomycetes</taxon>
        <taxon>Mortierellales</taxon>
        <taxon>Mortierellaceae</taxon>
        <taxon>Linnemannia</taxon>
    </lineage>
</organism>
<evidence type="ECO:0000259" key="1">
    <source>
        <dbReference type="PROSITE" id="PS50181"/>
    </source>
</evidence>
<dbReference type="SUPFAM" id="SSF81383">
    <property type="entry name" value="F-box domain"/>
    <property type="match status" value="1"/>
</dbReference>
<feature type="domain" description="F-box" evidence="1">
    <location>
        <begin position="3"/>
        <end position="48"/>
    </location>
</feature>
<dbReference type="PROSITE" id="PS50181">
    <property type="entry name" value="FBOX"/>
    <property type="match status" value="1"/>
</dbReference>
<accession>A0A197JN45</accession>
<dbReference type="InterPro" id="IPR032675">
    <property type="entry name" value="LRR_dom_sf"/>
</dbReference>
<keyword evidence="3" id="KW-1185">Reference proteome</keyword>
<dbReference type="STRING" id="1314771.A0A197JN45"/>
<dbReference type="InterPro" id="IPR001810">
    <property type="entry name" value="F-box_dom"/>
</dbReference>
<dbReference type="Proteomes" id="UP000078512">
    <property type="component" value="Unassembled WGS sequence"/>
</dbReference>
<sequence length="227" mass="25917">MSTLSFDTLPYEIQEMIISRLSQHDLAACICVSQSWMAKFNRILWRHINEHENNHSMWLLDNSVDWSNTFLERASTDVLKRNGHLVQTLGLYCDDGDGYFEEFMDRCTPFFSQLTSAELGGMGMEYSDERMAAFFERCSGTVGWKRLVVRMHYIAHGRVQFGQKSVEALLRHVSALEVLHVAGDTFLCEEDVRRVVELAPKLRELRVMSGVDGAMIVVDRASVGGRD</sequence>
<evidence type="ECO:0000313" key="2">
    <source>
        <dbReference type="EMBL" id="OAQ25906.1"/>
    </source>
</evidence>
<reference evidence="2 3" key="1">
    <citation type="submission" date="2016-05" db="EMBL/GenBank/DDBJ databases">
        <title>Genome sequencing reveals origins of a unique bacterial endosymbiosis in the earliest lineages of terrestrial Fungi.</title>
        <authorList>
            <consortium name="DOE Joint Genome Institute"/>
            <person name="Uehling J."/>
            <person name="Gryganskyi A."/>
            <person name="Hameed K."/>
            <person name="Tschaplinski T."/>
            <person name="Misztal P."/>
            <person name="Wu S."/>
            <person name="Desiro A."/>
            <person name="Vande Pol N."/>
            <person name="Du Z.-Y."/>
            <person name="Zienkiewicz A."/>
            <person name="Zienkiewicz K."/>
            <person name="Morin E."/>
            <person name="Tisserant E."/>
            <person name="Splivallo R."/>
            <person name="Hainaut M."/>
            <person name="Henrissat B."/>
            <person name="Ohm R."/>
            <person name="Kuo A."/>
            <person name="Yan J."/>
            <person name="Lipzen A."/>
            <person name="Nolan M."/>
            <person name="Labutti K."/>
            <person name="Barry K."/>
            <person name="Goldstein A."/>
            <person name="Labbe J."/>
            <person name="Schadt C."/>
            <person name="Tuskan G."/>
            <person name="Grigoriev I."/>
            <person name="Martin F."/>
            <person name="Vilgalys R."/>
            <person name="Bonito G."/>
        </authorList>
    </citation>
    <scope>NUCLEOTIDE SEQUENCE [LARGE SCALE GENOMIC DNA]</scope>
    <source>
        <strain evidence="2 3">AG-77</strain>
    </source>
</reference>
<dbReference type="Pfam" id="PF12937">
    <property type="entry name" value="F-box-like"/>
    <property type="match status" value="1"/>
</dbReference>
<protein>
    <recommendedName>
        <fullName evidence="1">F-box domain-containing protein</fullName>
    </recommendedName>
</protein>
<dbReference type="AlphaFoldDB" id="A0A197JN45"/>
<dbReference type="EMBL" id="KV442073">
    <property type="protein sequence ID" value="OAQ25906.1"/>
    <property type="molecule type" value="Genomic_DNA"/>
</dbReference>
<dbReference type="InterPro" id="IPR036047">
    <property type="entry name" value="F-box-like_dom_sf"/>
</dbReference>
<dbReference type="OrthoDB" id="421226at2759"/>
<name>A0A197JN45_9FUNG</name>